<dbReference type="AlphaFoldDB" id="A0A452UR42"/>
<name>A0A452UR42_URSMA</name>
<feature type="domain" description="HSR" evidence="1">
    <location>
        <begin position="16"/>
        <end position="49"/>
    </location>
</feature>
<dbReference type="Ensembl" id="ENSUMAT00000027775.1">
    <property type="protein sequence ID" value="ENSUMAP00000023462.1"/>
    <property type="gene ID" value="ENSUMAG00000017083.1"/>
</dbReference>
<evidence type="ECO:0000259" key="1">
    <source>
        <dbReference type="Pfam" id="PF03172"/>
    </source>
</evidence>
<proteinExistence type="predicted"/>
<reference evidence="2" key="1">
    <citation type="submission" date="2019-03" db="UniProtKB">
        <authorList>
            <consortium name="Ensembl"/>
        </authorList>
    </citation>
    <scope>IDENTIFICATION</scope>
</reference>
<dbReference type="InterPro" id="IPR004865">
    <property type="entry name" value="HSR_dom"/>
</dbReference>
<dbReference type="GeneTree" id="ENSGT01020000231937"/>
<accession>A0A452UR42</accession>
<dbReference type="GO" id="GO:0005634">
    <property type="term" value="C:nucleus"/>
    <property type="evidence" value="ECO:0007669"/>
    <property type="project" value="InterPro"/>
</dbReference>
<sequence>CFLQVNELEVELLDHVQNKVEIANTITKPFPFLESLRDCSLIMEEFYNVCEVYYISP</sequence>
<dbReference type="Pfam" id="PF03172">
    <property type="entry name" value="HSR"/>
    <property type="match status" value="1"/>
</dbReference>
<evidence type="ECO:0000313" key="2">
    <source>
        <dbReference type="Ensembl" id="ENSUMAP00000023462"/>
    </source>
</evidence>
<organism evidence="2">
    <name type="scientific">Ursus maritimus</name>
    <name type="common">Polar bear</name>
    <name type="synonym">Thalarctos maritimus</name>
    <dbReference type="NCBI Taxonomy" id="29073"/>
    <lineage>
        <taxon>Eukaryota</taxon>
        <taxon>Metazoa</taxon>
        <taxon>Chordata</taxon>
        <taxon>Craniata</taxon>
        <taxon>Vertebrata</taxon>
        <taxon>Euteleostomi</taxon>
        <taxon>Mammalia</taxon>
        <taxon>Eutheria</taxon>
        <taxon>Laurasiatheria</taxon>
        <taxon>Carnivora</taxon>
        <taxon>Caniformia</taxon>
        <taxon>Ursidae</taxon>
        <taxon>Ursus</taxon>
    </lineage>
</organism>
<protein>
    <recommendedName>
        <fullName evidence="1">HSR domain-containing protein</fullName>
    </recommendedName>
</protein>